<dbReference type="IntAct" id="Q8CZH3">
    <property type="interactions" value="1"/>
</dbReference>
<dbReference type="Gene3D" id="2.60.40.1090">
    <property type="entry name" value="Fimbrial-type adhesion domain"/>
    <property type="match status" value="1"/>
</dbReference>
<protein>
    <submittedName>
        <fullName evidence="3">Fimbrial protein</fullName>
    </submittedName>
    <submittedName>
        <fullName evidence="2">Fimbrial-like protein</fullName>
    </submittedName>
</protein>
<dbReference type="DNASU" id="1149010"/>
<dbReference type="KEGG" id="ypk:y4063"/>
<evidence type="ECO:0000259" key="1">
    <source>
        <dbReference type="Pfam" id="PF00419"/>
    </source>
</evidence>
<dbReference type="Proteomes" id="UP000001019">
    <property type="component" value="Chromosome"/>
</dbReference>
<feature type="domain" description="Fimbrial-type adhesion" evidence="1">
    <location>
        <begin position="61"/>
        <end position="214"/>
    </location>
</feature>
<proteinExistence type="predicted"/>
<dbReference type="EMBL" id="AE009952">
    <property type="protein sequence ID" value="AAM87607.1"/>
    <property type="molecule type" value="Genomic_DNA"/>
</dbReference>
<evidence type="ECO:0000313" key="4">
    <source>
        <dbReference type="Proteomes" id="UP000001019"/>
    </source>
</evidence>
<name>Q8CZH3_YERPE</name>
<evidence type="ECO:0000313" key="3">
    <source>
        <dbReference type="EMBL" id="AAS63567.1"/>
    </source>
</evidence>
<accession>Q74QQ6</accession>
<organism evidence="2 5">
    <name type="scientific">Yersinia pestis</name>
    <dbReference type="NCBI Taxonomy" id="632"/>
    <lineage>
        <taxon>Bacteria</taxon>
        <taxon>Pseudomonadati</taxon>
        <taxon>Pseudomonadota</taxon>
        <taxon>Gammaproteobacteria</taxon>
        <taxon>Enterobacterales</taxon>
        <taxon>Yersiniaceae</taxon>
        <taxon>Yersinia</taxon>
    </lineage>
</organism>
<dbReference type="InterPro" id="IPR036937">
    <property type="entry name" value="Adhesion_dom_fimbrial_sf"/>
</dbReference>
<dbReference type="EMBL" id="AE017042">
    <property type="protein sequence ID" value="AAS63567.1"/>
    <property type="molecule type" value="Genomic_DNA"/>
</dbReference>
<dbReference type="Proteomes" id="UP000002490">
    <property type="component" value="Chromosome"/>
</dbReference>
<dbReference type="SUPFAM" id="SSF49401">
    <property type="entry name" value="Bacterial adhesins"/>
    <property type="match status" value="1"/>
</dbReference>
<reference evidence="3" key="4">
    <citation type="submission" date="2016-05" db="EMBL/GenBank/DDBJ databases">
        <title>Reannotation of Yersinia pestis strain 91001 based on omics data.</title>
        <authorList>
            <person name="Yiqing M."/>
        </authorList>
    </citation>
    <scope>NUCLEOTIDE SEQUENCE</scope>
    <source>
        <strain evidence="3">91001</strain>
    </source>
</reference>
<dbReference type="InterPro" id="IPR008966">
    <property type="entry name" value="Adhesion_dom_sf"/>
</dbReference>
<dbReference type="HOGENOM" id="CLU_088965_3_2_6"/>
<accession>Q8CZH3</accession>
<dbReference type="Pfam" id="PF00419">
    <property type="entry name" value="Fimbrial"/>
    <property type="match status" value="1"/>
</dbReference>
<dbReference type="InterPro" id="IPR000259">
    <property type="entry name" value="Adhesion_dom_fimbrial"/>
</dbReference>
<gene>
    <name evidence="3" type="primary">fimA7</name>
    <name evidence="2" type="ordered locus">y4063</name>
    <name evidence="3" type="ordered locus">YP_3406</name>
</gene>
<evidence type="ECO:0000313" key="5">
    <source>
        <dbReference type="Proteomes" id="UP000002490"/>
    </source>
</evidence>
<sequence>MYSLLIILLCDWYFRDISFKCNIYIKVFNMSNVKKSTFIIALATLSVIYQALAADAGNGRIKFTGTVINAPCSIALDSTDINVDLGQVANRVLETGNKYSQSVRYNINLQDCSLTAQGSGGATYPALSKVNVTFSGIADAAAPALLANTGSAKGVGVRLIGTDDALLKVGDTSPDINLTSGPNQIVFSARIEATSAPVTTGTVVSQATYALNYK</sequence>
<dbReference type="GO" id="GO:0009289">
    <property type="term" value="C:pilus"/>
    <property type="evidence" value="ECO:0007669"/>
    <property type="project" value="InterPro"/>
</dbReference>
<dbReference type="EnsemblBacteria" id="AAS63567">
    <property type="protein sequence ID" value="AAS63567"/>
    <property type="gene ID" value="YP_3406"/>
</dbReference>
<reference evidence="3" key="2">
    <citation type="submission" date="2003-04" db="EMBL/GenBank/DDBJ databases">
        <authorList>
            <person name="Song Y."/>
            <person name="Tong Z."/>
            <person name="Wang L."/>
            <person name="Han Y."/>
            <person name="Zhang J."/>
            <person name="Pei D."/>
            <person name="Wang J."/>
            <person name="Zhou D."/>
            <person name="Han Y."/>
            <person name="Pang X."/>
            <person name="Zhai J."/>
            <person name="Chen F."/>
            <person name="Qin H."/>
            <person name="Wang J."/>
            <person name="Li S."/>
            <person name="Guo Z."/>
            <person name="Ye C."/>
            <person name="Du Z."/>
            <person name="Lin W."/>
            <person name="Wang J."/>
            <person name="Yu J."/>
            <person name="Yang H."/>
            <person name="Wang J."/>
            <person name="Huang P."/>
            <person name="Yang R."/>
        </authorList>
    </citation>
    <scope>NUCLEOTIDE SEQUENCE</scope>
    <source>
        <strain evidence="3">91001</strain>
    </source>
</reference>
<reference evidence="2 5" key="1">
    <citation type="journal article" date="2002" name="J. Bacteriol.">
        <title>Genome sequence of Yersinia pestis KIM.</title>
        <authorList>
            <person name="Deng W."/>
            <person name="Burland V."/>
            <person name="Plunkett G.III."/>
            <person name="Boutin A."/>
            <person name="Mayhew G.F."/>
            <person name="Liss P."/>
            <person name="Perna N.T."/>
            <person name="Rose D.J."/>
            <person name="Mau B."/>
            <person name="Zhou S."/>
            <person name="Schwartz D.C."/>
            <person name="Fetherston J.D."/>
            <person name="Lindler L.E."/>
            <person name="Brubaker R.R."/>
            <person name="Plana G.V."/>
            <person name="Straley S.C."/>
            <person name="McDonough K.A."/>
            <person name="Nilles M.L."/>
            <person name="Matson J.S."/>
            <person name="Blattner F.R."/>
            <person name="Perry R.D."/>
        </authorList>
    </citation>
    <scope>NUCLEOTIDE SEQUENCE [LARGE SCALE GENOMIC DNA]</scope>
    <source>
        <strain evidence="2">KIM</strain>
        <strain evidence="5">KIM10+ / Biovar Mediaevalis</strain>
    </source>
</reference>
<dbReference type="PANTHER" id="PTHR33420:SF11">
    <property type="entry name" value="FIMBRIAL-LIKE PROTEIN"/>
    <property type="match status" value="1"/>
</dbReference>
<dbReference type="KEGG" id="ypm:YP_3406"/>
<reference evidence="4" key="3">
    <citation type="journal article" date="2004" name="DNA Res.">
        <title>Complete genome sequence of Yersinia pestis strain 91001, an isolate avirulent to humans.</title>
        <authorList>
            <person name="Song Y."/>
            <person name="Tong Z."/>
            <person name="Wang J."/>
            <person name="Wang L."/>
            <person name="Guo Z."/>
            <person name="Han Y."/>
            <person name="Zhang J."/>
            <person name="Pei D."/>
            <person name="Zhou D."/>
            <person name="Qin H."/>
            <person name="Pang X."/>
            <person name="Han Y."/>
            <person name="Zhai J."/>
            <person name="Li M."/>
            <person name="Cui B."/>
            <person name="Qi Z."/>
            <person name="Jin L."/>
            <person name="Dai R."/>
            <person name="Chen F."/>
            <person name="Li S."/>
            <person name="Ye C."/>
            <person name="Du Z."/>
            <person name="Lin W."/>
            <person name="Wang J."/>
            <person name="Yu J."/>
            <person name="Yang H."/>
            <person name="Wang J."/>
            <person name="Huang P."/>
            <person name="Yang R."/>
        </authorList>
    </citation>
    <scope>NUCLEOTIDE SEQUENCE [LARGE SCALE GENOMIC DNA]</scope>
    <source>
        <strain evidence="4">91001 / Biovar Mediaevalis</strain>
    </source>
</reference>
<evidence type="ECO:0000313" key="2">
    <source>
        <dbReference type="EMBL" id="AAM87607.1"/>
    </source>
</evidence>
<dbReference type="PANTHER" id="PTHR33420">
    <property type="entry name" value="FIMBRIAL SUBUNIT ELFA-RELATED"/>
    <property type="match status" value="1"/>
</dbReference>
<dbReference type="InterPro" id="IPR050263">
    <property type="entry name" value="Bact_Fimbrial_Adh_Pro"/>
</dbReference>
<dbReference type="AlphaFoldDB" id="Q8CZH3"/>
<dbReference type="GO" id="GO:0007155">
    <property type="term" value="P:cell adhesion"/>
    <property type="evidence" value="ECO:0007669"/>
    <property type="project" value="InterPro"/>
</dbReference>